<dbReference type="SUPFAM" id="SSF46689">
    <property type="entry name" value="Homeodomain-like"/>
    <property type="match status" value="1"/>
</dbReference>
<dbReference type="RefSeq" id="WP_155310626.1">
    <property type="nucleotide sequence ID" value="NZ_AP021879.1"/>
</dbReference>
<dbReference type="GO" id="GO:0005524">
    <property type="term" value="F:ATP binding"/>
    <property type="evidence" value="ECO:0007669"/>
    <property type="project" value="UniProtKB-KW"/>
</dbReference>
<keyword evidence="7" id="KW-0804">Transcription</keyword>
<feature type="domain" description="Sigma-54 factor interaction" evidence="9">
    <location>
        <begin position="144"/>
        <end position="373"/>
    </location>
</feature>
<dbReference type="EMBL" id="AP021879">
    <property type="protein sequence ID" value="BBO89423.1"/>
    <property type="molecule type" value="Genomic_DNA"/>
</dbReference>
<reference evidence="11 12" key="1">
    <citation type="submission" date="2019-11" db="EMBL/GenBank/DDBJ databases">
        <title>Comparative genomics of hydrocarbon-degrading Desulfosarcina strains.</title>
        <authorList>
            <person name="Watanabe M."/>
            <person name="Kojima H."/>
            <person name="Fukui M."/>
        </authorList>
    </citation>
    <scope>NUCLEOTIDE SEQUENCE [LARGE SCALE GENOMIC DNA]</scope>
    <source>
        <strain evidence="12">oXyS1</strain>
    </source>
</reference>
<dbReference type="FunFam" id="3.40.50.2300:FF:000018">
    <property type="entry name" value="DNA-binding transcriptional regulator NtrC"/>
    <property type="match status" value="1"/>
</dbReference>
<dbReference type="SMART" id="SM00382">
    <property type="entry name" value="AAA"/>
    <property type="match status" value="1"/>
</dbReference>
<dbReference type="PROSITE" id="PS00688">
    <property type="entry name" value="SIGMA54_INTERACT_3"/>
    <property type="match status" value="1"/>
</dbReference>
<keyword evidence="5" id="KW-0805">Transcription regulation</keyword>
<dbReference type="GO" id="GO:0006355">
    <property type="term" value="P:regulation of DNA-templated transcription"/>
    <property type="evidence" value="ECO:0007669"/>
    <property type="project" value="InterPro"/>
</dbReference>
<evidence type="ECO:0000256" key="4">
    <source>
        <dbReference type="ARBA" id="ARBA00023012"/>
    </source>
</evidence>
<dbReference type="PROSITE" id="PS50110">
    <property type="entry name" value="RESPONSE_REGULATORY"/>
    <property type="match status" value="1"/>
</dbReference>
<dbReference type="Gene3D" id="1.10.8.60">
    <property type="match status" value="1"/>
</dbReference>
<keyword evidence="4" id="KW-0902">Two-component regulatory system</keyword>
<feature type="modified residue" description="4-aspartylphosphate" evidence="8">
    <location>
        <position position="54"/>
    </location>
</feature>
<dbReference type="InterPro" id="IPR011006">
    <property type="entry name" value="CheY-like_superfamily"/>
</dbReference>
<evidence type="ECO:0000256" key="6">
    <source>
        <dbReference type="ARBA" id="ARBA00023125"/>
    </source>
</evidence>
<dbReference type="CDD" id="cd00009">
    <property type="entry name" value="AAA"/>
    <property type="match status" value="1"/>
</dbReference>
<dbReference type="Pfam" id="PF02954">
    <property type="entry name" value="HTH_8"/>
    <property type="match status" value="1"/>
</dbReference>
<dbReference type="GO" id="GO:0000160">
    <property type="term" value="P:phosphorelay signal transduction system"/>
    <property type="evidence" value="ECO:0007669"/>
    <property type="project" value="UniProtKB-KW"/>
</dbReference>
<dbReference type="InterPro" id="IPR009057">
    <property type="entry name" value="Homeodomain-like_sf"/>
</dbReference>
<dbReference type="Pfam" id="PF25601">
    <property type="entry name" value="AAA_lid_14"/>
    <property type="match status" value="1"/>
</dbReference>
<dbReference type="PANTHER" id="PTHR32071">
    <property type="entry name" value="TRANSCRIPTIONAL REGULATORY PROTEIN"/>
    <property type="match status" value="1"/>
</dbReference>
<name>A0A5K8A9P4_9BACT</name>
<organism evidence="11 12">
    <name type="scientific">Desulfosarcina ovata subsp. ovata</name>
    <dbReference type="NCBI Taxonomy" id="2752305"/>
    <lineage>
        <taxon>Bacteria</taxon>
        <taxon>Pseudomonadati</taxon>
        <taxon>Thermodesulfobacteriota</taxon>
        <taxon>Desulfobacteria</taxon>
        <taxon>Desulfobacterales</taxon>
        <taxon>Desulfosarcinaceae</taxon>
        <taxon>Desulfosarcina</taxon>
    </lineage>
</organism>
<evidence type="ECO:0000259" key="9">
    <source>
        <dbReference type="PROSITE" id="PS50045"/>
    </source>
</evidence>
<dbReference type="Proteomes" id="UP000422108">
    <property type="component" value="Chromosome"/>
</dbReference>
<dbReference type="FunFam" id="3.40.50.300:FF:000006">
    <property type="entry name" value="DNA-binding transcriptional regulator NtrC"/>
    <property type="match status" value="1"/>
</dbReference>
<feature type="domain" description="Response regulatory" evidence="10">
    <location>
        <begin position="5"/>
        <end position="119"/>
    </location>
</feature>
<dbReference type="PANTHER" id="PTHR32071:SF113">
    <property type="entry name" value="ALGINATE BIOSYNTHESIS TRANSCRIPTIONAL REGULATORY PROTEIN ALGB"/>
    <property type="match status" value="1"/>
</dbReference>
<dbReference type="PROSITE" id="PS50045">
    <property type="entry name" value="SIGMA54_INTERACT_4"/>
    <property type="match status" value="1"/>
</dbReference>
<evidence type="ECO:0000256" key="7">
    <source>
        <dbReference type="ARBA" id="ARBA00023163"/>
    </source>
</evidence>
<evidence type="ECO:0000313" key="12">
    <source>
        <dbReference type="Proteomes" id="UP000422108"/>
    </source>
</evidence>
<dbReference type="Pfam" id="PF00158">
    <property type="entry name" value="Sigma54_activat"/>
    <property type="match status" value="1"/>
</dbReference>
<proteinExistence type="predicted"/>
<dbReference type="InterPro" id="IPR002197">
    <property type="entry name" value="HTH_Fis"/>
</dbReference>
<dbReference type="InterPro" id="IPR001789">
    <property type="entry name" value="Sig_transdc_resp-reg_receiver"/>
</dbReference>
<dbReference type="PROSITE" id="PS00676">
    <property type="entry name" value="SIGMA54_INTERACT_2"/>
    <property type="match status" value="1"/>
</dbReference>
<evidence type="ECO:0000256" key="2">
    <source>
        <dbReference type="ARBA" id="ARBA00022741"/>
    </source>
</evidence>
<keyword evidence="3" id="KW-0067">ATP-binding</keyword>
<accession>A0A5K8A9P4</accession>
<keyword evidence="2" id="KW-0547">Nucleotide-binding</keyword>
<evidence type="ECO:0000256" key="1">
    <source>
        <dbReference type="ARBA" id="ARBA00022553"/>
    </source>
</evidence>
<dbReference type="InterPro" id="IPR002078">
    <property type="entry name" value="Sigma_54_int"/>
</dbReference>
<dbReference type="InterPro" id="IPR025944">
    <property type="entry name" value="Sigma_54_int_dom_CS"/>
</dbReference>
<keyword evidence="1 8" id="KW-0597">Phosphoprotein</keyword>
<keyword evidence="12" id="KW-1185">Reference proteome</keyword>
<protein>
    <submittedName>
        <fullName evidence="11">Fis family transcriptional regulator</fullName>
    </submittedName>
</protein>
<dbReference type="GO" id="GO:0043565">
    <property type="term" value="F:sequence-specific DNA binding"/>
    <property type="evidence" value="ECO:0007669"/>
    <property type="project" value="InterPro"/>
</dbReference>
<evidence type="ECO:0000256" key="8">
    <source>
        <dbReference type="PROSITE-ProRule" id="PRU00169"/>
    </source>
</evidence>
<dbReference type="Gene3D" id="3.40.50.2300">
    <property type="match status" value="1"/>
</dbReference>
<dbReference type="Gene3D" id="3.40.50.300">
    <property type="entry name" value="P-loop containing nucleotide triphosphate hydrolases"/>
    <property type="match status" value="1"/>
</dbReference>
<dbReference type="SUPFAM" id="SSF52172">
    <property type="entry name" value="CheY-like"/>
    <property type="match status" value="1"/>
</dbReference>
<dbReference type="Pfam" id="PF00072">
    <property type="entry name" value="Response_reg"/>
    <property type="match status" value="1"/>
</dbReference>
<dbReference type="InterPro" id="IPR027417">
    <property type="entry name" value="P-loop_NTPase"/>
</dbReference>
<keyword evidence="6" id="KW-0238">DNA-binding</keyword>
<dbReference type="InterPro" id="IPR058031">
    <property type="entry name" value="AAA_lid_NorR"/>
</dbReference>
<dbReference type="SUPFAM" id="SSF52540">
    <property type="entry name" value="P-loop containing nucleoside triphosphate hydrolases"/>
    <property type="match status" value="1"/>
</dbReference>
<evidence type="ECO:0000256" key="3">
    <source>
        <dbReference type="ARBA" id="ARBA00022840"/>
    </source>
</evidence>
<dbReference type="Gene3D" id="1.10.10.60">
    <property type="entry name" value="Homeodomain-like"/>
    <property type="match status" value="1"/>
</dbReference>
<dbReference type="InterPro" id="IPR025943">
    <property type="entry name" value="Sigma_54_int_dom_ATP-bd_2"/>
</dbReference>
<dbReference type="InterPro" id="IPR003593">
    <property type="entry name" value="AAA+_ATPase"/>
</dbReference>
<evidence type="ECO:0000256" key="5">
    <source>
        <dbReference type="ARBA" id="ARBA00023015"/>
    </source>
</evidence>
<dbReference type="AlphaFoldDB" id="A0A5K8A9P4"/>
<evidence type="ECO:0000259" key="10">
    <source>
        <dbReference type="PROSITE" id="PS50110"/>
    </source>
</evidence>
<dbReference type="PRINTS" id="PR01590">
    <property type="entry name" value="HTHFIS"/>
</dbReference>
<sequence>MSRTRIMVVDDELIIRESLAGWLERDGHHVETAASGEDALEKLTAARFDIMLVDIKMEGMSGLDLLKIVNDRDLDTAVVMITAYGSIATAIEAMKRGAVEYLLKPFDPEEIGLLIEKIISRQEQERENAYLRDEVKQRTRFESMIGQSRAMQRIFDLINDVAPTDSTVLITGETGTGKGLAAKAIHTCSGRNRGPFVAVNCGAIPEHLMESELFGHQKGAFTDARETKKGRLEMADGGTLFLDEIGEVSMRMQIDLLRVLEDRVFYRVGGTQPLEADFRIIAATNSDLKKAIAEGTFREDLFYRLNVISLRMPALRERKEDIPLLCDQFLLRFSQETNKPIQKISRPAMDEMMLYDWPGNIRELENAIERAVVVGKTIQVMPEDLPIACIPEPGKPADHSLKSIEKHHIRQVLDDNDWNISNSARILGIDRSTLYSKIKRYHLQAPD</sequence>
<gene>
    <name evidence="11" type="ORF">DSCOOX_26030</name>
</gene>
<dbReference type="SMART" id="SM00448">
    <property type="entry name" value="REC"/>
    <property type="match status" value="1"/>
</dbReference>
<evidence type="ECO:0000313" key="11">
    <source>
        <dbReference type="EMBL" id="BBO89423.1"/>
    </source>
</evidence>